<dbReference type="EMBL" id="BDGG01000007">
    <property type="protein sequence ID" value="GAV01961.1"/>
    <property type="molecule type" value="Genomic_DNA"/>
</dbReference>
<dbReference type="OrthoDB" id="422574at2759"/>
<evidence type="ECO:0000256" key="1">
    <source>
        <dbReference type="ARBA" id="ARBA00004496"/>
    </source>
</evidence>
<dbReference type="Proteomes" id="UP000186922">
    <property type="component" value="Unassembled WGS sequence"/>
</dbReference>
<keyword evidence="3" id="KW-0963">Cytoplasm</keyword>
<evidence type="ECO:0000259" key="6">
    <source>
        <dbReference type="PROSITE" id="PS50404"/>
    </source>
</evidence>
<dbReference type="InterPro" id="IPR051369">
    <property type="entry name" value="GST_Theta"/>
</dbReference>
<organism evidence="8 9">
    <name type="scientific">Ramazzottius varieornatus</name>
    <name type="common">Water bear</name>
    <name type="synonym">Tardigrade</name>
    <dbReference type="NCBI Taxonomy" id="947166"/>
    <lineage>
        <taxon>Eukaryota</taxon>
        <taxon>Metazoa</taxon>
        <taxon>Ecdysozoa</taxon>
        <taxon>Tardigrada</taxon>
        <taxon>Eutardigrada</taxon>
        <taxon>Parachela</taxon>
        <taxon>Hypsibioidea</taxon>
        <taxon>Ramazzottiidae</taxon>
        <taxon>Ramazzottius</taxon>
    </lineage>
</organism>
<dbReference type="SFLD" id="SFLDG00358">
    <property type="entry name" value="Main_(cytGST)"/>
    <property type="match status" value="1"/>
</dbReference>
<dbReference type="GO" id="GO:0004364">
    <property type="term" value="F:glutathione transferase activity"/>
    <property type="evidence" value="ECO:0007669"/>
    <property type="project" value="UniProtKB-EC"/>
</dbReference>
<dbReference type="InterPro" id="IPR004046">
    <property type="entry name" value="GST_C"/>
</dbReference>
<proteinExistence type="inferred from homology"/>
<dbReference type="InterPro" id="IPR036249">
    <property type="entry name" value="Thioredoxin-like_sf"/>
</dbReference>
<dbReference type="Pfam" id="PF00043">
    <property type="entry name" value="GST_C"/>
    <property type="match status" value="1"/>
</dbReference>
<reference evidence="8 9" key="1">
    <citation type="journal article" date="2016" name="Nat. Commun.">
        <title>Extremotolerant tardigrade genome and improved radiotolerance of human cultured cells by tardigrade-unique protein.</title>
        <authorList>
            <person name="Hashimoto T."/>
            <person name="Horikawa D.D."/>
            <person name="Saito Y."/>
            <person name="Kuwahara H."/>
            <person name="Kozuka-Hata H."/>
            <person name="Shin-I T."/>
            <person name="Minakuchi Y."/>
            <person name="Ohishi K."/>
            <person name="Motoyama A."/>
            <person name="Aizu T."/>
            <person name="Enomoto A."/>
            <person name="Kondo K."/>
            <person name="Tanaka S."/>
            <person name="Hara Y."/>
            <person name="Koshikawa S."/>
            <person name="Sagara H."/>
            <person name="Miura T."/>
            <person name="Yokobori S."/>
            <person name="Miyagawa K."/>
            <person name="Suzuki Y."/>
            <person name="Kubo T."/>
            <person name="Oyama M."/>
            <person name="Kohara Y."/>
            <person name="Fujiyama A."/>
            <person name="Arakawa K."/>
            <person name="Katayama T."/>
            <person name="Toyoda A."/>
            <person name="Kunieda T."/>
        </authorList>
    </citation>
    <scope>NUCLEOTIDE SEQUENCE [LARGE SCALE GENOMIC DNA]</scope>
    <source>
        <strain evidence="8 9">YOKOZUNA-1</strain>
    </source>
</reference>
<keyword evidence="9" id="KW-1185">Reference proteome</keyword>
<accession>A0A1D1VM01</accession>
<dbReference type="PROSITE" id="PS50404">
    <property type="entry name" value="GST_NTER"/>
    <property type="match status" value="1"/>
</dbReference>
<sequence length="238" mass="27944">MALKVYYDLMSQPSRAVYIFLRCNSIPFSEQPVALRKQEQHQEAFAKINPFRHVPAIDDHGFKLTESSAILKYLSNQYLSPQSQHWYPKNNQQRAKVDEYLDWHHLHTRLNFMMYFQHKILRPVVNKHPVNDDQVEKYRKGIEKTVASIASYFLQDCKFFLGDRISIADLQAVVEIEQVLSSAYDPLVGHSSLQGWRERVREATAPHYQDATKILYQITARIQQLLEKENSDKHVQNN</sequence>
<dbReference type="InterPro" id="IPR040075">
    <property type="entry name" value="GST_N_Theta"/>
</dbReference>
<dbReference type="InterPro" id="IPR010987">
    <property type="entry name" value="Glutathione-S-Trfase_C-like"/>
</dbReference>
<evidence type="ECO:0000313" key="8">
    <source>
        <dbReference type="EMBL" id="GAV01961.1"/>
    </source>
</evidence>
<comment type="similarity">
    <text evidence="2">Belongs to the GST superfamily. Theta family.</text>
</comment>
<dbReference type="FunFam" id="3.40.30.10:FF:000176">
    <property type="entry name" value="Glutathione S-transferase theta-1"/>
    <property type="match status" value="1"/>
</dbReference>
<dbReference type="SUPFAM" id="SSF52833">
    <property type="entry name" value="Thioredoxin-like"/>
    <property type="match status" value="1"/>
</dbReference>
<dbReference type="Pfam" id="PF02798">
    <property type="entry name" value="GST_N"/>
    <property type="match status" value="1"/>
</dbReference>
<dbReference type="SFLD" id="SFLDS00019">
    <property type="entry name" value="Glutathione_Transferase_(cytos"/>
    <property type="match status" value="1"/>
</dbReference>
<dbReference type="CDD" id="cd03183">
    <property type="entry name" value="GST_C_Theta"/>
    <property type="match status" value="1"/>
</dbReference>
<dbReference type="PANTHER" id="PTHR43917:SF8">
    <property type="entry name" value="GH16740P-RELATED"/>
    <property type="match status" value="1"/>
</dbReference>
<evidence type="ECO:0000256" key="4">
    <source>
        <dbReference type="ARBA" id="ARBA00022679"/>
    </source>
</evidence>
<evidence type="ECO:0000256" key="2">
    <source>
        <dbReference type="ARBA" id="ARBA00009899"/>
    </source>
</evidence>
<evidence type="ECO:0000259" key="7">
    <source>
        <dbReference type="PROSITE" id="PS50405"/>
    </source>
</evidence>
<dbReference type="FunFam" id="1.20.1050.10:FF:000039">
    <property type="entry name" value="Glutathione S-transferase theta-1"/>
    <property type="match status" value="1"/>
</dbReference>
<dbReference type="Gene3D" id="1.20.1050.10">
    <property type="match status" value="1"/>
</dbReference>
<dbReference type="SUPFAM" id="SSF47616">
    <property type="entry name" value="GST C-terminal domain-like"/>
    <property type="match status" value="1"/>
</dbReference>
<dbReference type="PROSITE" id="PS50405">
    <property type="entry name" value="GST_CTER"/>
    <property type="match status" value="1"/>
</dbReference>
<dbReference type="Gene3D" id="3.40.30.10">
    <property type="entry name" value="Glutaredoxin"/>
    <property type="match status" value="1"/>
</dbReference>
<dbReference type="GO" id="GO:0006749">
    <property type="term" value="P:glutathione metabolic process"/>
    <property type="evidence" value="ECO:0007669"/>
    <property type="project" value="TreeGrafter"/>
</dbReference>
<evidence type="ECO:0000313" key="9">
    <source>
        <dbReference type="Proteomes" id="UP000186922"/>
    </source>
</evidence>
<evidence type="ECO:0000256" key="3">
    <source>
        <dbReference type="ARBA" id="ARBA00022490"/>
    </source>
</evidence>
<dbReference type="CDD" id="cd03050">
    <property type="entry name" value="GST_N_Theta"/>
    <property type="match status" value="1"/>
</dbReference>
<protein>
    <recommendedName>
        <fullName evidence="10">Glutathione transferase</fullName>
    </recommendedName>
</protein>
<comment type="caution">
    <text evidence="8">The sequence shown here is derived from an EMBL/GenBank/DDBJ whole genome shotgun (WGS) entry which is preliminary data.</text>
</comment>
<dbReference type="InterPro" id="IPR040079">
    <property type="entry name" value="Glutathione_S-Trfase"/>
</dbReference>
<evidence type="ECO:0000256" key="5">
    <source>
        <dbReference type="ARBA" id="ARBA00047960"/>
    </source>
</evidence>
<gene>
    <name evidence="8" type="primary">RvY_12586-1</name>
    <name evidence="8" type="synonym">RvY_12586.1</name>
    <name evidence="8" type="ORF">RvY_12586</name>
</gene>
<dbReference type="GO" id="GO:0005737">
    <property type="term" value="C:cytoplasm"/>
    <property type="evidence" value="ECO:0007669"/>
    <property type="project" value="UniProtKB-SubCell"/>
</dbReference>
<dbReference type="InterPro" id="IPR036282">
    <property type="entry name" value="Glutathione-S-Trfase_C_sf"/>
</dbReference>
<comment type="catalytic activity">
    <reaction evidence="5">
        <text>RX + glutathione = an S-substituted glutathione + a halide anion + H(+)</text>
        <dbReference type="Rhea" id="RHEA:16437"/>
        <dbReference type="ChEBI" id="CHEBI:15378"/>
        <dbReference type="ChEBI" id="CHEBI:16042"/>
        <dbReference type="ChEBI" id="CHEBI:17792"/>
        <dbReference type="ChEBI" id="CHEBI:57925"/>
        <dbReference type="ChEBI" id="CHEBI:90779"/>
        <dbReference type="EC" id="2.5.1.18"/>
    </reaction>
</comment>
<dbReference type="InterPro" id="IPR004045">
    <property type="entry name" value="Glutathione_S-Trfase_N"/>
</dbReference>
<dbReference type="AlphaFoldDB" id="A0A1D1VM01"/>
<dbReference type="InterPro" id="IPR040077">
    <property type="entry name" value="GST_C_Theta"/>
</dbReference>
<name>A0A1D1VM01_RAMVA</name>
<feature type="domain" description="GST N-terminal" evidence="6">
    <location>
        <begin position="1"/>
        <end position="82"/>
    </location>
</feature>
<dbReference type="PANTHER" id="PTHR43917">
    <property type="match status" value="1"/>
</dbReference>
<keyword evidence="4" id="KW-0808">Transferase</keyword>
<comment type="subcellular location">
    <subcellularLocation>
        <location evidence="1">Cytoplasm</location>
    </subcellularLocation>
</comment>
<dbReference type="STRING" id="947166.A0A1D1VM01"/>
<evidence type="ECO:0008006" key="10">
    <source>
        <dbReference type="Google" id="ProtNLM"/>
    </source>
</evidence>
<feature type="domain" description="GST C-terminal" evidence="7">
    <location>
        <begin position="90"/>
        <end position="222"/>
    </location>
</feature>